<dbReference type="EnsemblMetazoa" id="GAUT014130-RA">
    <property type="protein sequence ID" value="GAUT014130-PA"/>
    <property type="gene ID" value="GAUT014130"/>
</dbReference>
<protein>
    <recommendedName>
        <fullName evidence="14">C2H2-type domain-containing protein</fullName>
    </recommendedName>
</protein>
<evidence type="ECO:0000259" key="14">
    <source>
        <dbReference type="PROSITE" id="PS50157"/>
    </source>
</evidence>
<dbReference type="GO" id="GO:0000981">
    <property type="term" value="F:DNA-binding transcription factor activity, RNA polymerase II-specific"/>
    <property type="evidence" value="ECO:0007669"/>
    <property type="project" value="TreeGrafter"/>
</dbReference>
<keyword evidence="4" id="KW-0678">Repressor</keyword>
<comment type="similarity">
    <text evidence="2">Belongs to the GLI C2H2-type zinc-finger protein family.</text>
</comment>
<dbReference type="SMART" id="SM00355">
    <property type="entry name" value="ZnF_C2H2"/>
    <property type="match status" value="5"/>
</dbReference>
<dbReference type="InterPro" id="IPR056436">
    <property type="entry name" value="Znf-C2H2_ZIC1-5/GLI1-3-like"/>
</dbReference>
<dbReference type="STRING" id="7395.A0A1A9USR7"/>
<dbReference type="Proteomes" id="UP000078200">
    <property type="component" value="Unassembled WGS sequence"/>
</dbReference>
<feature type="domain" description="C2H2-type" evidence="14">
    <location>
        <begin position="188"/>
        <end position="215"/>
    </location>
</feature>
<dbReference type="FunFam" id="3.30.160.60:FF:000359">
    <property type="entry name" value="GLIS family zinc finger 2"/>
    <property type="match status" value="1"/>
</dbReference>
<feature type="domain" description="C2H2-type" evidence="14">
    <location>
        <begin position="274"/>
        <end position="301"/>
    </location>
</feature>
<evidence type="ECO:0000256" key="6">
    <source>
        <dbReference type="ARBA" id="ARBA00022737"/>
    </source>
</evidence>
<keyword evidence="16" id="KW-1185">Reference proteome</keyword>
<name>A0A1A9USR7_GLOAU</name>
<evidence type="ECO:0000256" key="5">
    <source>
        <dbReference type="ARBA" id="ARBA00022723"/>
    </source>
</evidence>
<keyword evidence="8" id="KW-0862">Zinc</keyword>
<evidence type="ECO:0000256" key="3">
    <source>
        <dbReference type="ARBA" id="ARBA00022473"/>
    </source>
</evidence>
<evidence type="ECO:0000256" key="2">
    <source>
        <dbReference type="ARBA" id="ARBA00010831"/>
    </source>
</evidence>
<dbReference type="InterPro" id="IPR013087">
    <property type="entry name" value="Znf_C2H2_type"/>
</dbReference>
<dbReference type="SUPFAM" id="SSF57667">
    <property type="entry name" value="beta-beta-alpha zinc fingers"/>
    <property type="match status" value="3"/>
</dbReference>
<dbReference type="Pfam" id="PF23561">
    <property type="entry name" value="zf-C2H2_15"/>
    <property type="match status" value="1"/>
</dbReference>
<reference evidence="15" key="1">
    <citation type="submission" date="2020-05" db="UniProtKB">
        <authorList>
            <consortium name="EnsemblMetazoa"/>
        </authorList>
    </citation>
    <scope>IDENTIFICATION</scope>
    <source>
        <strain evidence="15">TTRI</strain>
    </source>
</reference>
<organism evidence="15 16">
    <name type="scientific">Glossina austeni</name>
    <name type="common">Savannah tsetse fly</name>
    <dbReference type="NCBI Taxonomy" id="7395"/>
    <lineage>
        <taxon>Eukaryota</taxon>
        <taxon>Metazoa</taxon>
        <taxon>Ecdysozoa</taxon>
        <taxon>Arthropoda</taxon>
        <taxon>Hexapoda</taxon>
        <taxon>Insecta</taxon>
        <taxon>Pterygota</taxon>
        <taxon>Neoptera</taxon>
        <taxon>Endopterygota</taxon>
        <taxon>Diptera</taxon>
        <taxon>Brachycera</taxon>
        <taxon>Muscomorpha</taxon>
        <taxon>Hippoboscoidea</taxon>
        <taxon>Glossinidae</taxon>
        <taxon>Glossina</taxon>
    </lineage>
</organism>
<dbReference type="GO" id="GO:0008270">
    <property type="term" value="F:zinc ion binding"/>
    <property type="evidence" value="ECO:0007669"/>
    <property type="project" value="UniProtKB-KW"/>
</dbReference>
<dbReference type="GO" id="GO:0000122">
    <property type="term" value="P:negative regulation of transcription by RNA polymerase II"/>
    <property type="evidence" value="ECO:0007669"/>
    <property type="project" value="UniProtKB-ARBA"/>
</dbReference>
<dbReference type="InterPro" id="IPR036236">
    <property type="entry name" value="Znf_C2H2_sf"/>
</dbReference>
<evidence type="ECO:0000256" key="1">
    <source>
        <dbReference type="ARBA" id="ARBA00004123"/>
    </source>
</evidence>
<dbReference type="InterPro" id="IPR043359">
    <property type="entry name" value="GLI-like"/>
</dbReference>
<dbReference type="PROSITE" id="PS50157">
    <property type="entry name" value="ZINC_FINGER_C2H2_2"/>
    <property type="match status" value="5"/>
</dbReference>
<feature type="domain" description="C2H2-type" evidence="14">
    <location>
        <begin position="148"/>
        <end position="174"/>
    </location>
</feature>
<proteinExistence type="inferred from homology"/>
<dbReference type="PANTHER" id="PTHR45718">
    <property type="entry name" value="TRANSCRIPTIONAL ACTIVATOR CUBITUS INTERRUPTUS"/>
    <property type="match status" value="1"/>
</dbReference>
<keyword evidence="11" id="KW-0804">Transcription</keyword>
<accession>A0A1A9USR7</accession>
<dbReference type="GO" id="GO:0000978">
    <property type="term" value="F:RNA polymerase II cis-regulatory region sequence-specific DNA binding"/>
    <property type="evidence" value="ECO:0007669"/>
    <property type="project" value="TreeGrafter"/>
</dbReference>
<evidence type="ECO:0000256" key="12">
    <source>
        <dbReference type="ARBA" id="ARBA00023242"/>
    </source>
</evidence>
<keyword evidence="10" id="KW-0238">DNA-binding</keyword>
<dbReference type="Pfam" id="PF00096">
    <property type="entry name" value="zf-C2H2"/>
    <property type="match status" value="2"/>
</dbReference>
<evidence type="ECO:0000256" key="13">
    <source>
        <dbReference type="PROSITE-ProRule" id="PRU00042"/>
    </source>
</evidence>
<keyword evidence="9" id="KW-0805">Transcription regulation</keyword>
<evidence type="ECO:0000256" key="4">
    <source>
        <dbReference type="ARBA" id="ARBA00022491"/>
    </source>
</evidence>
<dbReference type="AlphaFoldDB" id="A0A1A9USR7"/>
<dbReference type="FunFam" id="3.30.160.60:FF:000019">
    <property type="entry name" value="GLI family zinc finger 3"/>
    <property type="match status" value="1"/>
</dbReference>
<keyword evidence="5" id="KW-0479">Metal-binding</keyword>
<evidence type="ECO:0000256" key="11">
    <source>
        <dbReference type="ARBA" id="ARBA00023163"/>
    </source>
</evidence>
<evidence type="ECO:0000256" key="8">
    <source>
        <dbReference type="ARBA" id="ARBA00022833"/>
    </source>
</evidence>
<evidence type="ECO:0000256" key="7">
    <source>
        <dbReference type="ARBA" id="ARBA00022771"/>
    </source>
</evidence>
<keyword evidence="7 13" id="KW-0863">Zinc-finger</keyword>
<evidence type="ECO:0000313" key="15">
    <source>
        <dbReference type="EnsemblMetazoa" id="GAUT014130-PA"/>
    </source>
</evidence>
<keyword evidence="12" id="KW-0539">Nucleus</keyword>
<dbReference type="FunFam" id="3.30.160.60:FF:000310">
    <property type="entry name" value="GLIS family zinc finger 2"/>
    <property type="match status" value="1"/>
</dbReference>
<feature type="domain" description="C2H2-type" evidence="14">
    <location>
        <begin position="216"/>
        <end position="243"/>
    </location>
</feature>
<dbReference type="PANTHER" id="PTHR45718:SF8">
    <property type="entry name" value="GLIS FAMILY ZINC FINGER 2"/>
    <property type="match status" value="1"/>
</dbReference>
<feature type="domain" description="C2H2-type" evidence="14">
    <location>
        <begin position="244"/>
        <end position="273"/>
    </location>
</feature>
<dbReference type="PROSITE" id="PS00028">
    <property type="entry name" value="ZINC_FINGER_C2H2_1"/>
    <property type="match status" value="4"/>
</dbReference>
<keyword evidence="3" id="KW-0217">Developmental protein</keyword>
<dbReference type="FunFam" id="3.30.160.60:FF:000357">
    <property type="entry name" value="GLIS family zinc finger 2"/>
    <property type="match status" value="1"/>
</dbReference>
<keyword evidence="6" id="KW-0677">Repeat</keyword>
<dbReference type="VEuPathDB" id="VectorBase:GAUT014130"/>
<sequence length="416" mass="47920">MNCNVEYCSQDYFQSYLPVTPPTYYDNHWPEVFYEATASSQQEIPLYCCLEYSAKMQQQQLRFPTPPITPPRTLAANELLVTPQQQQQQQQLRTQSVIMKIGHDQSPPQHIPAELPYHVCLSEELTKITSHENPSSGTSSPSQSSNDFACDWLDCGRSFDSLESLAGHVTQIHAVASLNDGLYYCRWLGCQRSERGFNARYKMLVHVRTHTKEKPHQCHLCEKRFSRAENLKIHIRSHSGEKPYVCAHEGCSKAYSNSSDRFKHTRTHSMEKPYMCKVPGCQKRYTDPSSLRKHVKTFRHSIQIMKSSIETSKSKESDYIKHREHIKPSAYKSFIGMSSNSIHRPSHAQDSFCLAMEEMCHIKGKDIDSYWLRDEVDGPTQLYTDSFSNTLHQEVELSMDLDLSGEKPLDLRIKRA</sequence>
<evidence type="ECO:0000256" key="9">
    <source>
        <dbReference type="ARBA" id="ARBA00023015"/>
    </source>
</evidence>
<comment type="subcellular location">
    <subcellularLocation>
        <location evidence="1">Nucleus</location>
    </subcellularLocation>
</comment>
<evidence type="ECO:0000313" key="16">
    <source>
        <dbReference type="Proteomes" id="UP000078200"/>
    </source>
</evidence>
<evidence type="ECO:0000256" key="10">
    <source>
        <dbReference type="ARBA" id="ARBA00023125"/>
    </source>
</evidence>
<dbReference type="Gene3D" id="3.30.160.60">
    <property type="entry name" value="Classic Zinc Finger"/>
    <property type="match status" value="4"/>
</dbReference>
<dbReference type="GO" id="GO:0005634">
    <property type="term" value="C:nucleus"/>
    <property type="evidence" value="ECO:0007669"/>
    <property type="project" value="UniProtKB-SubCell"/>
</dbReference>